<evidence type="ECO:0000256" key="1">
    <source>
        <dbReference type="SAM" id="MobiDB-lite"/>
    </source>
</evidence>
<reference evidence="2 3" key="1">
    <citation type="submission" date="2015-10" db="EMBL/GenBank/DDBJ databases">
        <title>Draft genome sequence of Streptomyces griseoruber DSM 40281, type strain for the species Streptomyces griseoruber.</title>
        <authorList>
            <person name="Ruckert C."/>
            <person name="Winkler A."/>
            <person name="Kalinowski J."/>
            <person name="Kampfer P."/>
            <person name="Glaeser S."/>
        </authorList>
    </citation>
    <scope>NUCLEOTIDE SEQUENCE [LARGE SCALE GENOMIC DNA]</scope>
    <source>
        <strain evidence="2 3">DSM 40281</strain>
    </source>
</reference>
<evidence type="ECO:0000313" key="3">
    <source>
        <dbReference type="Proteomes" id="UP000052982"/>
    </source>
</evidence>
<protein>
    <submittedName>
        <fullName evidence="2">Uncharacterized protein</fullName>
    </submittedName>
</protein>
<keyword evidence="3" id="KW-1185">Reference proteome</keyword>
<dbReference type="EMBL" id="LMWW01000008">
    <property type="protein sequence ID" value="KUN86786.1"/>
    <property type="molecule type" value="Genomic_DNA"/>
</dbReference>
<dbReference type="OrthoDB" id="4313861at2"/>
<proteinExistence type="predicted"/>
<organism evidence="2 3">
    <name type="scientific">Streptomyces griseoruber</name>
    <dbReference type="NCBI Taxonomy" id="1943"/>
    <lineage>
        <taxon>Bacteria</taxon>
        <taxon>Bacillati</taxon>
        <taxon>Actinomycetota</taxon>
        <taxon>Actinomycetes</taxon>
        <taxon>Kitasatosporales</taxon>
        <taxon>Streptomycetaceae</taxon>
        <taxon>Streptomyces</taxon>
    </lineage>
</organism>
<gene>
    <name evidence="2" type="ORF">AQJ64_05660</name>
</gene>
<dbReference type="Proteomes" id="UP000052982">
    <property type="component" value="Unassembled WGS sequence"/>
</dbReference>
<comment type="caution">
    <text evidence="2">The sequence shown here is derived from an EMBL/GenBank/DDBJ whole genome shotgun (WGS) entry which is preliminary data.</text>
</comment>
<sequence length="107" mass="11315">MGIRTHHRRTALSRGTATADTQGDHDPTPPRRRLPALAPGASTARVPGTPGGTGATLRLRAEQARAHLTLALATLGRPHRRKPARRITVFVATPPSLSARPDGSAPR</sequence>
<dbReference type="RefSeq" id="WP_055638764.1">
    <property type="nucleotide sequence ID" value="NZ_JBIRTR010000001.1"/>
</dbReference>
<feature type="compositionally biased region" description="Basic residues" evidence="1">
    <location>
        <begin position="1"/>
        <end position="11"/>
    </location>
</feature>
<feature type="region of interest" description="Disordered" evidence="1">
    <location>
        <begin position="1"/>
        <end position="55"/>
    </location>
</feature>
<name>A0A117RET4_9ACTN</name>
<evidence type="ECO:0000313" key="2">
    <source>
        <dbReference type="EMBL" id="KUN86786.1"/>
    </source>
</evidence>
<accession>A0A117RET4</accession>
<dbReference type="AlphaFoldDB" id="A0A117RET4"/>